<dbReference type="RefSeq" id="WP_285671798.1">
    <property type="nucleotide sequence ID" value="NZ_BSYI01000015.1"/>
</dbReference>
<dbReference type="Gene3D" id="3.20.20.140">
    <property type="entry name" value="Metal-dependent hydrolases"/>
    <property type="match status" value="1"/>
</dbReference>
<dbReference type="PANTHER" id="PTHR22642">
    <property type="entry name" value="IMIDAZOLONEPROPIONASE"/>
    <property type="match status" value="1"/>
</dbReference>
<dbReference type="Gene3D" id="3.10.310.70">
    <property type="match status" value="1"/>
</dbReference>
<organism evidence="2 3">
    <name type="scientific">Paralimibaculum aggregatum</name>
    <dbReference type="NCBI Taxonomy" id="3036245"/>
    <lineage>
        <taxon>Bacteria</taxon>
        <taxon>Pseudomonadati</taxon>
        <taxon>Pseudomonadota</taxon>
        <taxon>Alphaproteobacteria</taxon>
        <taxon>Rhodobacterales</taxon>
        <taxon>Paracoccaceae</taxon>
        <taxon>Paralimibaculum</taxon>
    </lineage>
</organism>
<reference evidence="2 3" key="1">
    <citation type="submission" date="2023-04" db="EMBL/GenBank/DDBJ databases">
        <title>Marinoamorphus aggregata gen. nov., sp. Nov., isolate from tissue of brittle star Ophioplocus japonicus.</title>
        <authorList>
            <person name="Kawano K."/>
            <person name="Sawayama S."/>
            <person name="Nakagawa S."/>
        </authorList>
    </citation>
    <scope>NUCLEOTIDE SEQUENCE [LARGE SCALE GENOMIC DNA]</scope>
    <source>
        <strain evidence="2 3">NKW23</strain>
    </source>
</reference>
<dbReference type="Proteomes" id="UP001239909">
    <property type="component" value="Unassembled WGS sequence"/>
</dbReference>
<dbReference type="Gene3D" id="2.30.40.10">
    <property type="entry name" value="Urease, subunit C, domain 1"/>
    <property type="match status" value="1"/>
</dbReference>
<evidence type="ECO:0000259" key="1">
    <source>
        <dbReference type="Pfam" id="PF07969"/>
    </source>
</evidence>
<dbReference type="InterPro" id="IPR033932">
    <property type="entry name" value="YtcJ-like"/>
</dbReference>
<gene>
    <name evidence="2" type="ORF">LNKW23_22150</name>
</gene>
<dbReference type="SUPFAM" id="SSF51338">
    <property type="entry name" value="Composite domain of metallo-dependent hydrolases"/>
    <property type="match status" value="1"/>
</dbReference>
<dbReference type="InterPro" id="IPR032466">
    <property type="entry name" value="Metal_Hydrolase"/>
</dbReference>
<sequence>MAEIVILNGRLMTFAGPAGGPPPGALAIAGGRIAALGPDAEIAALAAPGAEVIDAGGATVLPGFIESHVHLFGGAAELGALDLAGLRGIEALTAAVRARAAAEPEARLVFGVSAEYPMLGEGREITRHDLDRALPDRPFAMMAADHHTVWANTRALEAAGILHGGPAPGGEIAMGADGLARGALYEAGAFGHVTALTPSGGRELIGYVTGEDPDPAPSPAERAADRAVILAGLRHAAAQGITTLHNMDGNRYQLALLAELDDALAAEGGLPVRVQVPFHLKPHHPLERLEDAAAWARDWPLTARGGRLWSGRVKMFMDGVMESYTALMSRPYPGRPETCGTALFEAEAFDAACIAADALGLQISVHAIGDAAVRRTLDGYAAARAANGPRDHRHRIEHIELLAPQDLPRFAAEGVVASMQPLHAPRGGLFPQIARNTLIRDADLPWAFAWRRILDSGARLIFSTDWPVAPLPVMRSVQAAVATVPCDGPWEDQRLTLAEALAAYTVAGAHAEFTEAEKGRLAPGMLADIAVMDRDLAAEPPERLGEAAPAVTIMGGRVTHRA</sequence>
<dbReference type="PANTHER" id="PTHR22642:SF2">
    <property type="entry name" value="PROTEIN LONG AFTER FAR-RED 3"/>
    <property type="match status" value="1"/>
</dbReference>
<dbReference type="InterPro" id="IPR011059">
    <property type="entry name" value="Metal-dep_hydrolase_composite"/>
</dbReference>
<dbReference type="EMBL" id="BSYI01000015">
    <property type="protein sequence ID" value="GMG83002.1"/>
    <property type="molecule type" value="Genomic_DNA"/>
</dbReference>
<proteinExistence type="predicted"/>
<dbReference type="CDD" id="cd01300">
    <property type="entry name" value="YtcJ_like"/>
    <property type="match status" value="1"/>
</dbReference>
<feature type="domain" description="Amidohydrolase 3" evidence="1">
    <location>
        <begin position="51"/>
        <end position="560"/>
    </location>
</feature>
<evidence type="ECO:0000313" key="2">
    <source>
        <dbReference type="EMBL" id="GMG83002.1"/>
    </source>
</evidence>
<accession>A0ABQ6LMT1</accession>
<dbReference type="InterPro" id="IPR013108">
    <property type="entry name" value="Amidohydro_3"/>
</dbReference>
<keyword evidence="3" id="KW-1185">Reference proteome</keyword>
<dbReference type="Pfam" id="PF07969">
    <property type="entry name" value="Amidohydro_3"/>
    <property type="match status" value="1"/>
</dbReference>
<protein>
    <submittedName>
        <fullName evidence="2">Amidohydrolase</fullName>
    </submittedName>
</protein>
<name>A0ABQ6LMT1_9RHOB</name>
<evidence type="ECO:0000313" key="3">
    <source>
        <dbReference type="Proteomes" id="UP001239909"/>
    </source>
</evidence>
<dbReference type="SUPFAM" id="SSF51556">
    <property type="entry name" value="Metallo-dependent hydrolases"/>
    <property type="match status" value="1"/>
</dbReference>
<comment type="caution">
    <text evidence="2">The sequence shown here is derived from an EMBL/GenBank/DDBJ whole genome shotgun (WGS) entry which is preliminary data.</text>
</comment>